<evidence type="ECO:0000313" key="2">
    <source>
        <dbReference type="EMBL" id="GIQ90965.1"/>
    </source>
</evidence>
<proteinExistence type="predicted"/>
<evidence type="ECO:0000256" key="1">
    <source>
        <dbReference type="SAM" id="SignalP"/>
    </source>
</evidence>
<keyword evidence="3" id="KW-1185">Reference proteome</keyword>
<sequence length="48" mass="5516">MRVPIILLCLFLVATSLGDDMRYLFTDTSGTFSNQGYYDNQADLYMIE</sequence>
<protein>
    <submittedName>
        <fullName evidence="2">Uncharacterized protein</fullName>
    </submittedName>
</protein>
<name>A0A9K3D9Q0_9EUKA</name>
<gene>
    <name evidence="2" type="ORF">KIPB_013982</name>
</gene>
<keyword evidence="1" id="KW-0732">Signal</keyword>
<dbReference type="Proteomes" id="UP000265618">
    <property type="component" value="Unassembled WGS sequence"/>
</dbReference>
<feature type="non-terminal residue" evidence="2">
    <location>
        <position position="48"/>
    </location>
</feature>
<reference evidence="2 3" key="1">
    <citation type="journal article" date="2018" name="PLoS ONE">
        <title>The draft genome of Kipferlia bialata reveals reductive genome evolution in fornicate parasites.</title>
        <authorList>
            <person name="Tanifuji G."/>
            <person name="Takabayashi S."/>
            <person name="Kume K."/>
            <person name="Takagi M."/>
            <person name="Nakayama T."/>
            <person name="Kamikawa R."/>
            <person name="Inagaki Y."/>
            <person name="Hashimoto T."/>
        </authorList>
    </citation>
    <scope>NUCLEOTIDE SEQUENCE [LARGE SCALE GENOMIC DNA]</scope>
    <source>
        <strain evidence="2">NY0173</strain>
    </source>
</reference>
<feature type="chain" id="PRO_5039905482" evidence="1">
    <location>
        <begin position="19"/>
        <end position="48"/>
    </location>
</feature>
<evidence type="ECO:0000313" key="3">
    <source>
        <dbReference type="Proteomes" id="UP000265618"/>
    </source>
</evidence>
<feature type="signal peptide" evidence="1">
    <location>
        <begin position="1"/>
        <end position="18"/>
    </location>
</feature>
<accession>A0A9K3D9Q0</accession>
<dbReference type="EMBL" id="BDIP01006942">
    <property type="protein sequence ID" value="GIQ90965.1"/>
    <property type="molecule type" value="Genomic_DNA"/>
</dbReference>
<comment type="caution">
    <text evidence="2">The sequence shown here is derived from an EMBL/GenBank/DDBJ whole genome shotgun (WGS) entry which is preliminary data.</text>
</comment>
<organism evidence="2 3">
    <name type="scientific">Kipferlia bialata</name>
    <dbReference type="NCBI Taxonomy" id="797122"/>
    <lineage>
        <taxon>Eukaryota</taxon>
        <taxon>Metamonada</taxon>
        <taxon>Carpediemonas-like organisms</taxon>
        <taxon>Kipferlia</taxon>
    </lineage>
</organism>
<dbReference type="AlphaFoldDB" id="A0A9K3D9Q0"/>